<feature type="transmembrane region" description="Helical" evidence="6">
    <location>
        <begin position="733"/>
        <end position="761"/>
    </location>
</feature>
<keyword evidence="2 7" id="KW-0732">Signal</keyword>
<keyword evidence="1" id="KW-0433">Leucine-rich repeat</keyword>
<proteinExistence type="predicted"/>
<protein>
    <submittedName>
        <fullName evidence="9">LRRCT domain-containing protein</fullName>
    </submittedName>
</protein>
<name>A0A0N4Z7Z9_PARTI</name>
<evidence type="ECO:0000256" key="2">
    <source>
        <dbReference type="ARBA" id="ARBA00022729"/>
    </source>
</evidence>
<feature type="signal peptide" evidence="7">
    <location>
        <begin position="1"/>
        <end position="23"/>
    </location>
</feature>
<sequence length="840" mass="94433">MTKIPYNLLQSLLVLGILAITSYQCPETLENVCECVDTPIGLELNCSDNDGNLVVELLKTNKRNLGLIKKLTLRNSRLQRISDTFFENLYIKELDLSNNEISKIEGNAFKNMTSLLEELILDNNKLEYVPSSSLIPLGNSLKKLSITNNSIAKIEAIDVLPLLSKLIDLNLSSNKIEIIHKNFFDNVKETIQTINFGYNKFKSIPASSIRGFKQLVSLHFHKNEISQLDSLSFMNLPMMNLLNLASNRIETIHKQTFLNVPALKYLYLSNNFIHQIPPHLFSSFSELEMIDLSANKITTLGKGSFSHLQNLHQLYLGENEISNIDSGAFTNSSLVILILEANQLTDIRGDMFEGANKLQQLSLKNNKISNIEPNSFSTTPSLVMIDLSHNKLIDIPPSTFLNQNSILLLDLSSNQIIRTPYGAFSKRVVTVLLQENPLVCTEKIHMLQEGVGVYIPNSNEKICQKDIKEEVIIKPISESPLVSDVTTEQSLPEVESKRRLPQNKININNLSINNEQEQEQDVIPIIEIGHENTDTDDKIIQLEDSLALANIPLLNNQENIEEQKTSEVESSLSKIITADNFMNTNKRNHFNPLQYRPAVIPSTTKRPVTTISMGPLPPFLDISTPPTNLNFTDKPNVIYPYPVPFLKAGPKMSQSYASGNAPIPTFTLPPNIKITDEEEDTNNKVVGGSNENQSTPYEKVELNTKRRNDNKSNQGGRLGEEQLNLAGYENGTFFSHITIITICLTTVVLVMMSVFVGLCIAKYRQKKNNKYFSHADDGTISDSHRGPPCHSNVQQTNLEAIYGTLSMNRNAFTTLNRRDLQQSNEMAWMYSSGSYGRYYK</sequence>
<evidence type="ECO:0000256" key="3">
    <source>
        <dbReference type="ARBA" id="ARBA00022737"/>
    </source>
</evidence>
<dbReference type="InterPro" id="IPR032675">
    <property type="entry name" value="LRR_dom_sf"/>
</dbReference>
<keyword evidence="6" id="KW-0472">Membrane</keyword>
<dbReference type="PROSITE" id="PS51450">
    <property type="entry name" value="LRR"/>
    <property type="match status" value="6"/>
</dbReference>
<dbReference type="AlphaFoldDB" id="A0A0N4Z7Z9"/>
<dbReference type="WBParaSite" id="PTRK_0000331300.1">
    <property type="protein sequence ID" value="PTRK_0000331300.1"/>
    <property type="gene ID" value="PTRK_0000331300"/>
</dbReference>
<dbReference type="InterPro" id="IPR001611">
    <property type="entry name" value="Leu-rich_rpt"/>
</dbReference>
<dbReference type="PANTHER" id="PTHR24366">
    <property type="entry name" value="IG(IMMUNOGLOBULIN) AND LRR(LEUCINE RICH REPEAT) DOMAINS"/>
    <property type="match status" value="1"/>
</dbReference>
<dbReference type="Gene3D" id="3.80.10.10">
    <property type="entry name" value="Ribonuclease Inhibitor"/>
    <property type="match status" value="3"/>
</dbReference>
<evidence type="ECO:0000313" key="9">
    <source>
        <dbReference type="WBParaSite" id="PTRK_0000331300.1"/>
    </source>
</evidence>
<dbReference type="Pfam" id="PF13306">
    <property type="entry name" value="LRR_5"/>
    <property type="match status" value="1"/>
</dbReference>
<dbReference type="SMART" id="SM00365">
    <property type="entry name" value="LRR_SD22"/>
    <property type="match status" value="5"/>
</dbReference>
<dbReference type="STRING" id="131310.A0A0N4Z7Z9"/>
<dbReference type="PANTHER" id="PTHR24366:SF96">
    <property type="entry name" value="LEUCINE RICH REPEAT CONTAINING 53"/>
    <property type="match status" value="1"/>
</dbReference>
<evidence type="ECO:0000256" key="7">
    <source>
        <dbReference type="SAM" id="SignalP"/>
    </source>
</evidence>
<keyword evidence="8" id="KW-1185">Reference proteome</keyword>
<dbReference type="SMART" id="SM00369">
    <property type="entry name" value="LRR_TYP"/>
    <property type="match status" value="12"/>
</dbReference>
<dbReference type="Pfam" id="PF13855">
    <property type="entry name" value="LRR_8"/>
    <property type="match status" value="3"/>
</dbReference>
<dbReference type="FunFam" id="3.80.10.10:FF:000770">
    <property type="entry name" value="Uncharacterized protein"/>
    <property type="match status" value="1"/>
</dbReference>
<feature type="compositionally biased region" description="Basic and acidic residues" evidence="5">
    <location>
        <begin position="698"/>
        <end position="710"/>
    </location>
</feature>
<evidence type="ECO:0000256" key="5">
    <source>
        <dbReference type="SAM" id="MobiDB-lite"/>
    </source>
</evidence>
<organism evidence="8 9">
    <name type="scientific">Parastrongyloides trichosuri</name>
    <name type="common">Possum-specific nematode worm</name>
    <dbReference type="NCBI Taxonomy" id="131310"/>
    <lineage>
        <taxon>Eukaryota</taxon>
        <taxon>Metazoa</taxon>
        <taxon>Ecdysozoa</taxon>
        <taxon>Nematoda</taxon>
        <taxon>Chromadorea</taxon>
        <taxon>Rhabditida</taxon>
        <taxon>Tylenchina</taxon>
        <taxon>Panagrolaimomorpha</taxon>
        <taxon>Strongyloidoidea</taxon>
        <taxon>Strongyloididae</taxon>
        <taxon>Parastrongyloides</taxon>
    </lineage>
</organism>
<evidence type="ECO:0000256" key="1">
    <source>
        <dbReference type="ARBA" id="ARBA00022614"/>
    </source>
</evidence>
<keyword evidence="3" id="KW-0677">Repeat</keyword>
<feature type="region of interest" description="Disordered" evidence="5">
    <location>
        <begin position="682"/>
        <end position="718"/>
    </location>
</feature>
<reference evidence="9" key="1">
    <citation type="submission" date="2017-02" db="UniProtKB">
        <authorList>
            <consortium name="WormBaseParasite"/>
        </authorList>
    </citation>
    <scope>IDENTIFICATION</scope>
</reference>
<accession>A0A0N4Z7Z9</accession>
<dbReference type="SUPFAM" id="SSF52058">
    <property type="entry name" value="L domain-like"/>
    <property type="match status" value="2"/>
</dbReference>
<feature type="chain" id="PRO_5005891410" evidence="7">
    <location>
        <begin position="24"/>
        <end position="840"/>
    </location>
</feature>
<evidence type="ECO:0000313" key="8">
    <source>
        <dbReference type="Proteomes" id="UP000038045"/>
    </source>
</evidence>
<dbReference type="InterPro" id="IPR026906">
    <property type="entry name" value="LRR_5"/>
</dbReference>
<dbReference type="Proteomes" id="UP000038045">
    <property type="component" value="Unplaced"/>
</dbReference>
<keyword evidence="6" id="KW-1133">Transmembrane helix</keyword>
<evidence type="ECO:0000256" key="4">
    <source>
        <dbReference type="ARBA" id="ARBA00023180"/>
    </source>
</evidence>
<keyword evidence="4" id="KW-0325">Glycoprotein</keyword>
<dbReference type="InterPro" id="IPR003591">
    <property type="entry name" value="Leu-rich_rpt_typical-subtyp"/>
</dbReference>
<keyword evidence="6" id="KW-0812">Transmembrane</keyword>
<evidence type="ECO:0000256" key="6">
    <source>
        <dbReference type="SAM" id="Phobius"/>
    </source>
</evidence>